<dbReference type="GO" id="GO:0015689">
    <property type="term" value="P:molybdate ion transport"/>
    <property type="evidence" value="ECO:0007669"/>
    <property type="project" value="InterPro"/>
</dbReference>
<dbReference type="AlphaFoldDB" id="A0A6L9L607"/>
<feature type="signal peptide" evidence="5">
    <location>
        <begin position="1"/>
        <end position="18"/>
    </location>
</feature>
<evidence type="ECO:0000256" key="3">
    <source>
        <dbReference type="ARBA" id="ARBA00022729"/>
    </source>
</evidence>
<dbReference type="Pfam" id="PF13531">
    <property type="entry name" value="SBP_bac_11"/>
    <property type="match status" value="1"/>
</dbReference>
<dbReference type="PANTHER" id="PTHR30632">
    <property type="entry name" value="MOLYBDATE-BINDING PERIPLASMIC PROTEIN"/>
    <property type="match status" value="1"/>
</dbReference>
<dbReference type="CDD" id="cd13539">
    <property type="entry name" value="PBP2_AvModA"/>
    <property type="match status" value="1"/>
</dbReference>
<protein>
    <submittedName>
        <fullName evidence="6">Molybdate ABC transporter substrate-binding protein</fullName>
    </submittedName>
</protein>
<accession>A0A6L9L607</accession>
<feature type="chain" id="PRO_5026849236" evidence="5">
    <location>
        <begin position="19"/>
        <end position="246"/>
    </location>
</feature>
<organism evidence="6 7">
    <name type="scientific">Spirosoma terrae</name>
    <dbReference type="NCBI Taxonomy" id="1968276"/>
    <lineage>
        <taxon>Bacteria</taxon>
        <taxon>Pseudomonadati</taxon>
        <taxon>Bacteroidota</taxon>
        <taxon>Cytophagia</taxon>
        <taxon>Cytophagales</taxon>
        <taxon>Cytophagaceae</taxon>
        <taxon>Spirosoma</taxon>
    </lineage>
</organism>
<evidence type="ECO:0000313" key="6">
    <source>
        <dbReference type="EMBL" id="NDU96036.1"/>
    </source>
</evidence>
<keyword evidence="7" id="KW-1185">Reference proteome</keyword>
<dbReference type="RefSeq" id="WP_163949275.1">
    <property type="nucleotide sequence ID" value="NZ_JAAFZH010000005.1"/>
</dbReference>
<evidence type="ECO:0000256" key="2">
    <source>
        <dbReference type="ARBA" id="ARBA00022723"/>
    </source>
</evidence>
<feature type="binding site" evidence="4">
    <location>
        <position position="55"/>
    </location>
    <ligand>
        <name>molybdate</name>
        <dbReference type="ChEBI" id="CHEBI:36264"/>
    </ligand>
</feature>
<dbReference type="SUPFAM" id="SSF53850">
    <property type="entry name" value="Periplasmic binding protein-like II"/>
    <property type="match status" value="1"/>
</dbReference>
<dbReference type="Gene3D" id="3.40.190.10">
    <property type="entry name" value="Periplasmic binding protein-like II"/>
    <property type="match status" value="2"/>
</dbReference>
<dbReference type="PIRSF" id="PIRSF004846">
    <property type="entry name" value="ModA"/>
    <property type="match status" value="1"/>
</dbReference>
<evidence type="ECO:0000313" key="7">
    <source>
        <dbReference type="Proteomes" id="UP000474175"/>
    </source>
</evidence>
<dbReference type="InterPro" id="IPR050682">
    <property type="entry name" value="ModA/WtpA"/>
</dbReference>
<gene>
    <name evidence="6" type="primary">modA</name>
    <name evidence="6" type="ORF">GK108_14225</name>
</gene>
<evidence type="ECO:0000256" key="5">
    <source>
        <dbReference type="SAM" id="SignalP"/>
    </source>
</evidence>
<dbReference type="GO" id="GO:0046872">
    <property type="term" value="F:metal ion binding"/>
    <property type="evidence" value="ECO:0007669"/>
    <property type="project" value="UniProtKB-KW"/>
</dbReference>
<comment type="similarity">
    <text evidence="1">Belongs to the bacterial solute-binding protein ModA family.</text>
</comment>
<sequence length="246" mass="27390">MKKLFLFLLLWPFYLLQAQPLRIAVAANAQFVMEKLRTEFQKKAGIPVESIVSSSGKLTTQIQQGAPFDVFLSADMSYPETLYKEGLTQSAPAIYAYGTLVLWTTGKWPLANDLKVLQNPAVRHIAIANPTKAPYGEAAESVLKKANMLEAIRSKIVYGESISQVNQYILSGSAEMGFTAKSVVLDSTLNNRGHWIELPNRSYSPIAQGVVVLKRTTQSKAAQQFVQFLRSSTARRILQKYGYRLP</sequence>
<name>A0A6L9L607_9BACT</name>
<dbReference type="EMBL" id="JAAFZH010000005">
    <property type="protein sequence ID" value="NDU96036.1"/>
    <property type="molecule type" value="Genomic_DNA"/>
</dbReference>
<dbReference type="GO" id="GO:0030973">
    <property type="term" value="F:molybdate ion binding"/>
    <property type="evidence" value="ECO:0007669"/>
    <property type="project" value="InterPro"/>
</dbReference>
<evidence type="ECO:0000256" key="1">
    <source>
        <dbReference type="ARBA" id="ARBA00009175"/>
    </source>
</evidence>
<dbReference type="Proteomes" id="UP000474175">
    <property type="component" value="Unassembled WGS sequence"/>
</dbReference>
<keyword evidence="4" id="KW-0500">Molybdenum</keyword>
<evidence type="ECO:0000256" key="4">
    <source>
        <dbReference type="PIRSR" id="PIRSR004846-1"/>
    </source>
</evidence>
<keyword evidence="2 4" id="KW-0479">Metal-binding</keyword>
<proteinExistence type="inferred from homology"/>
<dbReference type="InterPro" id="IPR005950">
    <property type="entry name" value="ModA"/>
</dbReference>
<reference evidence="6 7" key="1">
    <citation type="submission" date="2020-02" db="EMBL/GenBank/DDBJ databases">
        <title>Draft genome sequence of two Spirosoma agri KCTC 52727 and Spirosoma terrae KCTC 52035.</title>
        <authorList>
            <person name="Rojas J."/>
            <person name="Ambika Manirajan B."/>
            <person name="Suarez C."/>
            <person name="Ratering S."/>
            <person name="Schnell S."/>
        </authorList>
    </citation>
    <scope>NUCLEOTIDE SEQUENCE [LARGE SCALE GENOMIC DNA]</scope>
    <source>
        <strain evidence="6 7">KCTC 52035</strain>
    </source>
</reference>
<feature type="binding site" evidence="4">
    <location>
        <position position="162"/>
    </location>
    <ligand>
        <name>molybdate</name>
        <dbReference type="ChEBI" id="CHEBI:36264"/>
    </ligand>
</feature>
<dbReference type="NCBIfam" id="TIGR01256">
    <property type="entry name" value="modA"/>
    <property type="match status" value="1"/>
</dbReference>
<keyword evidence="3 5" id="KW-0732">Signal</keyword>
<dbReference type="InterPro" id="IPR044084">
    <property type="entry name" value="AvModA-like_subst-bd"/>
</dbReference>
<dbReference type="PANTHER" id="PTHR30632:SF14">
    <property type="entry name" value="TUNGSTATE_MOLYBDATE_CHROMATE-BINDING PROTEIN MODA"/>
    <property type="match status" value="1"/>
</dbReference>
<comment type="caution">
    <text evidence="6">The sequence shown here is derived from an EMBL/GenBank/DDBJ whole genome shotgun (WGS) entry which is preliminary data.</text>
</comment>